<reference evidence="1 2" key="1">
    <citation type="submission" date="2024-06" db="EMBL/GenBank/DDBJ databases">
        <title>The Natural Products Discovery Center: Release of the First 8490 Sequenced Strains for Exploring Actinobacteria Biosynthetic Diversity.</title>
        <authorList>
            <person name="Kalkreuter E."/>
            <person name="Kautsar S.A."/>
            <person name="Yang D."/>
            <person name="Bader C.D."/>
            <person name="Teijaro C.N."/>
            <person name="Fluegel L."/>
            <person name="Davis C.M."/>
            <person name="Simpson J.R."/>
            <person name="Lauterbach L."/>
            <person name="Steele A.D."/>
            <person name="Gui C."/>
            <person name="Meng S."/>
            <person name="Li G."/>
            <person name="Viehrig K."/>
            <person name="Ye F."/>
            <person name="Su P."/>
            <person name="Kiefer A.F."/>
            <person name="Nichols A."/>
            <person name="Cepeda A.J."/>
            <person name="Yan W."/>
            <person name="Fan B."/>
            <person name="Jiang Y."/>
            <person name="Adhikari A."/>
            <person name="Zheng C.-J."/>
            <person name="Schuster L."/>
            <person name="Cowan T.M."/>
            <person name="Smanski M.J."/>
            <person name="Chevrette M.G."/>
            <person name="De Carvalho L.P.S."/>
            <person name="Shen B."/>
        </authorList>
    </citation>
    <scope>NUCLEOTIDE SEQUENCE [LARGE SCALE GENOMIC DNA]</scope>
    <source>
        <strain evidence="1 2">NPDC000234</strain>
    </source>
</reference>
<dbReference type="EMBL" id="JBEPEK010000002">
    <property type="protein sequence ID" value="MER7177950.1"/>
    <property type="molecule type" value="Genomic_DNA"/>
</dbReference>
<gene>
    <name evidence="1" type="ORF">ABT404_00370</name>
</gene>
<comment type="caution">
    <text evidence="1">The sequence shown here is derived from an EMBL/GenBank/DDBJ whole genome shotgun (WGS) entry which is preliminary data.</text>
</comment>
<evidence type="ECO:0000313" key="1">
    <source>
        <dbReference type="EMBL" id="MER7177950.1"/>
    </source>
</evidence>
<sequence length="238" mass="25996">MYIDNARAHAALVVAAQHADMAPESLPFLWDGSAWTTPSGERRDLPLIRSGMGKWLASLAEVLRSCVFDDRAPDPKRAARLRQEVERLMISIEALDLDDTEAEYTRTDAVQLAVQADRLDVAATAGEVTALKAVSDEVLAAANGRATHLLSLASQFDAFRAPMRDPAQWVKYLGDAPRTVHVRTSAVWDAFCMAEPDVVRSLGAVAGKRALFAAMDKRFGARRKLSGYEGWRGLSLDG</sequence>
<organism evidence="1 2">
    <name type="scientific">Streptomyces hyaluromycini</name>
    <dbReference type="NCBI Taxonomy" id="1377993"/>
    <lineage>
        <taxon>Bacteria</taxon>
        <taxon>Bacillati</taxon>
        <taxon>Actinomycetota</taxon>
        <taxon>Actinomycetes</taxon>
        <taxon>Kitasatosporales</taxon>
        <taxon>Streptomycetaceae</taxon>
        <taxon>Streptomyces</taxon>
    </lineage>
</organism>
<proteinExistence type="predicted"/>
<name>A0ABV1WM61_9ACTN</name>
<dbReference type="Proteomes" id="UP001474181">
    <property type="component" value="Unassembled WGS sequence"/>
</dbReference>
<accession>A0ABV1WM61</accession>
<protein>
    <submittedName>
        <fullName evidence="1">Uncharacterized protein</fullName>
    </submittedName>
</protein>
<evidence type="ECO:0000313" key="2">
    <source>
        <dbReference type="Proteomes" id="UP001474181"/>
    </source>
</evidence>
<keyword evidence="2" id="KW-1185">Reference proteome</keyword>
<dbReference type="RefSeq" id="WP_350775834.1">
    <property type="nucleotide sequence ID" value="NZ_JBEPEK010000002.1"/>
</dbReference>